<dbReference type="GO" id="GO:0009055">
    <property type="term" value="F:electron transfer activity"/>
    <property type="evidence" value="ECO:0007669"/>
    <property type="project" value="InterPro"/>
</dbReference>
<evidence type="ECO:0000313" key="3">
    <source>
        <dbReference type="Proteomes" id="UP000636888"/>
    </source>
</evidence>
<dbReference type="SUPFAM" id="SSF46626">
    <property type="entry name" value="Cytochrome c"/>
    <property type="match status" value="1"/>
</dbReference>
<proteinExistence type="predicted"/>
<dbReference type="PROSITE" id="PS51257">
    <property type="entry name" value="PROKAR_LIPOPROTEIN"/>
    <property type="match status" value="1"/>
</dbReference>
<dbReference type="Proteomes" id="UP000636888">
    <property type="component" value="Unassembled WGS sequence"/>
</dbReference>
<dbReference type="RefSeq" id="WP_199383139.1">
    <property type="nucleotide sequence ID" value="NZ_JAEMHM010000004.1"/>
</dbReference>
<dbReference type="AlphaFoldDB" id="A0A8J7M0B4"/>
<dbReference type="EMBL" id="JAEMHM010000004">
    <property type="protein sequence ID" value="MBJ6724302.1"/>
    <property type="molecule type" value="Genomic_DNA"/>
</dbReference>
<evidence type="ECO:0008006" key="4">
    <source>
        <dbReference type="Google" id="ProtNLM"/>
    </source>
</evidence>
<organism evidence="2 3">
    <name type="scientific">Geomesophilobacter sediminis</name>
    <dbReference type="NCBI Taxonomy" id="2798584"/>
    <lineage>
        <taxon>Bacteria</taxon>
        <taxon>Pseudomonadati</taxon>
        <taxon>Thermodesulfobacteriota</taxon>
        <taxon>Desulfuromonadia</taxon>
        <taxon>Geobacterales</taxon>
        <taxon>Geobacteraceae</taxon>
        <taxon>Geomesophilobacter</taxon>
    </lineage>
</organism>
<dbReference type="GO" id="GO:0020037">
    <property type="term" value="F:heme binding"/>
    <property type="evidence" value="ECO:0007669"/>
    <property type="project" value="InterPro"/>
</dbReference>
<keyword evidence="1" id="KW-0732">Signal</keyword>
<gene>
    <name evidence="2" type="ORF">JFN93_06255</name>
</gene>
<dbReference type="InterPro" id="IPR036909">
    <property type="entry name" value="Cyt_c-like_dom_sf"/>
</dbReference>
<keyword evidence="3" id="KW-1185">Reference proteome</keyword>
<comment type="caution">
    <text evidence="2">The sequence shown here is derived from an EMBL/GenBank/DDBJ whole genome shotgun (WGS) entry which is preliminary data.</text>
</comment>
<feature type="chain" id="PRO_5035319910" description="Cytochrome c domain-containing protein" evidence="1">
    <location>
        <begin position="33"/>
        <end position="471"/>
    </location>
</feature>
<name>A0A8J7M0B4_9BACT</name>
<protein>
    <recommendedName>
        <fullName evidence="4">Cytochrome c domain-containing protein</fullName>
    </recommendedName>
</protein>
<evidence type="ECO:0000313" key="2">
    <source>
        <dbReference type="EMBL" id="MBJ6724302.1"/>
    </source>
</evidence>
<reference evidence="2" key="1">
    <citation type="submission" date="2020-12" db="EMBL/GenBank/DDBJ databases">
        <title>Geomonas sp. Red875, isolated from river sediment.</title>
        <authorList>
            <person name="Xu Z."/>
            <person name="Zhang Z."/>
            <person name="Masuda Y."/>
            <person name="Itoh H."/>
            <person name="Senoo K."/>
        </authorList>
    </citation>
    <scope>NUCLEOTIDE SEQUENCE</scope>
    <source>
        <strain evidence="2">Red875</strain>
    </source>
</reference>
<feature type="signal peptide" evidence="1">
    <location>
        <begin position="1"/>
        <end position="32"/>
    </location>
</feature>
<evidence type="ECO:0000256" key="1">
    <source>
        <dbReference type="SAM" id="SignalP"/>
    </source>
</evidence>
<accession>A0A8J7M0B4</accession>
<sequence length="471" mass="47868">MPFHRQFITLWAALALLLSLSGCGNGSGSAVAVSGNQAPTDLSGIAATGKPFLGTVYLSDAASPPRTAEAPANPDGSFSFPAATLIGFTPPYLLKVVSVSGKDDPSAAALYSIATGPGTANINPITTAAVAAASGAADLAGLFQLFASHDAFDPVTHATTGARLSLVAAGFPHALSDVVSSLNQLLAPFGAAQDDPLGGFYAVNGQGLDGFLDQTTFTISGGNLTVNAASQGPNLFTGSLQDVVHGSVQTGILTPPDGTLPGNAVLTLAVRGQLPSQSSIHYASLTLQLPPGFTVVEDSQATLAGASVPNTALPIEGALQSNIYPAPLLSAANNQLSLNVTTLGGFGTGNFLQIRCVASSALLLTTRAADFSILTATIYSDIYKNKRIKGLSVIPVSLVFPSHEGKGLFAARCASCHSLDPADTSATGLYGKAAEVAATLATTHHQVTLSGTAPSYLFEYLTAVTYGWQVY</sequence>